<dbReference type="Proteomes" id="UP001317001">
    <property type="component" value="Chromosome"/>
</dbReference>
<protein>
    <submittedName>
        <fullName evidence="1">Helix-turn-helix domain-containing protein</fullName>
    </submittedName>
</protein>
<gene>
    <name evidence="1" type="ORF">NPX36_04765</name>
</gene>
<organism evidence="1 2">
    <name type="scientific">Paenimyroides aestuarii</name>
    <dbReference type="NCBI Taxonomy" id="2968490"/>
    <lineage>
        <taxon>Bacteria</taxon>
        <taxon>Pseudomonadati</taxon>
        <taxon>Bacteroidota</taxon>
        <taxon>Flavobacteriia</taxon>
        <taxon>Flavobacteriales</taxon>
        <taxon>Flavobacteriaceae</taxon>
        <taxon>Paenimyroides</taxon>
    </lineage>
</organism>
<dbReference type="RefSeq" id="WP_257500271.1">
    <property type="nucleotide sequence ID" value="NZ_CP102382.1"/>
</dbReference>
<evidence type="ECO:0000313" key="1">
    <source>
        <dbReference type="EMBL" id="UUV22354.1"/>
    </source>
</evidence>
<proteinExistence type="predicted"/>
<sequence>MDTKIPNQQLKTGPDFGKIFRDMAANKKIETPLDFAEKQNWSSLDVIKINDMFFASKQNDSQMFNQSHRAYDAASVKQILNYQKKHGLNNSEISKMFKLSRNTLAKWKKMDLYRNNN</sequence>
<evidence type="ECO:0000313" key="2">
    <source>
        <dbReference type="Proteomes" id="UP001317001"/>
    </source>
</evidence>
<accession>A0ABY5NV93</accession>
<dbReference type="EMBL" id="CP102382">
    <property type="protein sequence ID" value="UUV22354.1"/>
    <property type="molecule type" value="Genomic_DNA"/>
</dbReference>
<reference evidence="1 2" key="1">
    <citation type="submission" date="2022-08" db="EMBL/GenBank/DDBJ databases">
        <title>Myroides zhujiangensis sp. nov., a novel bacterium isolated from sediment in the Pearl River Estuary.</title>
        <authorList>
            <person name="Cui L."/>
        </authorList>
    </citation>
    <scope>NUCLEOTIDE SEQUENCE [LARGE SCALE GENOMIC DNA]</scope>
    <source>
        <strain evidence="1 2">SCSIO 72103</strain>
    </source>
</reference>
<name>A0ABY5NV93_9FLAO</name>
<keyword evidence="2" id="KW-1185">Reference proteome</keyword>